<comment type="caution">
    <text evidence="2">The sequence shown here is derived from an EMBL/GenBank/DDBJ whole genome shotgun (WGS) entry which is preliminary data.</text>
</comment>
<feature type="compositionally biased region" description="Basic and acidic residues" evidence="1">
    <location>
        <begin position="9"/>
        <end position="18"/>
    </location>
</feature>
<sequence>MVPLQPPRTMDKSQEGPNRRAGGHCNRKPYSNINTEGDKADKSSEKERQVWIVAHWAEKVLGAKAIKNPPRKHAMTRKEATVAGTTEWVPHQEEQDP</sequence>
<reference evidence="2" key="1">
    <citation type="journal article" date="2022" name="bioRxiv">
        <title>Sequencing and chromosome-scale assembly of the giantPleurodeles waltlgenome.</title>
        <authorList>
            <person name="Brown T."/>
            <person name="Elewa A."/>
            <person name="Iarovenko S."/>
            <person name="Subramanian E."/>
            <person name="Araus A.J."/>
            <person name="Petzold A."/>
            <person name="Susuki M."/>
            <person name="Suzuki K.-i.T."/>
            <person name="Hayashi T."/>
            <person name="Toyoda A."/>
            <person name="Oliveira C."/>
            <person name="Osipova E."/>
            <person name="Leigh N.D."/>
            <person name="Simon A."/>
            <person name="Yun M.H."/>
        </authorList>
    </citation>
    <scope>NUCLEOTIDE SEQUENCE</scope>
    <source>
        <strain evidence="2">20211129_DDA</strain>
        <tissue evidence="2">Liver</tissue>
    </source>
</reference>
<feature type="compositionally biased region" description="Basic and acidic residues" evidence="1">
    <location>
        <begin position="36"/>
        <end position="46"/>
    </location>
</feature>
<evidence type="ECO:0000313" key="3">
    <source>
        <dbReference type="Proteomes" id="UP001066276"/>
    </source>
</evidence>
<dbReference type="EMBL" id="JANPWB010000010">
    <property type="protein sequence ID" value="KAJ1140828.1"/>
    <property type="molecule type" value="Genomic_DNA"/>
</dbReference>
<organism evidence="2 3">
    <name type="scientific">Pleurodeles waltl</name>
    <name type="common">Iberian ribbed newt</name>
    <dbReference type="NCBI Taxonomy" id="8319"/>
    <lineage>
        <taxon>Eukaryota</taxon>
        <taxon>Metazoa</taxon>
        <taxon>Chordata</taxon>
        <taxon>Craniata</taxon>
        <taxon>Vertebrata</taxon>
        <taxon>Euteleostomi</taxon>
        <taxon>Amphibia</taxon>
        <taxon>Batrachia</taxon>
        <taxon>Caudata</taxon>
        <taxon>Salamandroidea</taxon>
        <taxon>Salamandridae</taxon>
        <taxon>Pleurodelinae</taxon>
        <taxon>Pleurodeles</taxon>
    </lineage>
</organism>
<feature type="region of interest" description="Disordered" evidence="1">
    <location>
        <begin position="1"/>
        <end position="46"/>
    </location>
</feature>
<evidence type="ECO:0000256" key="1">
    <source>
        <dbReference type="SAM" id="MobiDB-lite"/>
    </source>
</evidence>
<evidence type="ECO:0000313" key="2">
    <source>
        <dbReference type="EMBL" id="KAJ1140828.1"/>
    </source>
</evidence>
<dbReference type="Proteomes" id="UP001066276">
    <property type="component" value="Chromosome 6"/>
</dbReference>
<feature type="region of interest" description="Disordered" evidence="1">
    <location>
        <begin position="68"/>
        <end position="97"/>
    </location>
</feature>
<protein>
    <submittedName>
        <fullName evidence="2">Uncharacterized protein</fullName>
    </submittedName>
</protein>
<accession>A0AAV7QKZ2</accession>
<proteinExistence type="predicted"/>
<dbReference type="AlphaFoldDB" id="A0AAV7QKZ2"/>
<gene>
    <name evidence="2" type="ORF">NDU88_007166</name>
</gene>
<name>A0AAV7QKZ2_PLEWA</name>
<keyword evidence="3" id="KW-1185">Reference proteome</keyword>